<keyword evidence="3 10" id="KW-0716">Sensory transduction</keyword>
<comment type="subcellular location">
    <subcellularLocation>
        <location evidence="1 10">Cell membrane</location>
        <topology evidence="1 10">Multi-pass membrane protein</topology>
    </subcellularLocation>
</comment>
<comment type="caution">
    <text evidence="10">Lacks conserved residue(s) required for the propagation of feature annotation.</text>
</comment>
<dbReference type="GO" id="GO:0007165">
    <property type="term" value="P:signal transduction"/>
    <property type="evidence" value="ECO:0007669"/>
    <property type="project" value="UniProtKB-KW"/>
</dbReference>
<dbReference type="GO" id="GO:0005886">
    <property type="term" value="C:plasma membrane"/>
    <property type="evidence" value="ECO:0007669"/>
    <property type="project" value="UniProtKB-SubCell"/>
</dbReference>
<dbReference type="Pfam" id="PF02949">
    <property type="entry name" value="7tm_6"/>
    <property type="match status" value="1"/>
</dbReference>
<name>A0AAW1UXI0_9CUCU</name>
<keyword evidence="2" id="KW-1003">Cell membrane</keyword>
<evidence type="ECO:0000256" key="9">
    <source>
        <dbReference type="ARBA" id="ARBA00023224"/>
    </source>
</evidence>
<keyword evidence="5 10" id="KW-0552">Olfaction</keyword>
<evidence type="ECO:0000313" key="11">
    <source>
        <dbReference type="EMBL" id="KAK9884279.1"/>
    </source>
</evidence>
<evidence type="ECO:0000256" key="1">
    <source>
        <dbReference type="ARBA" id="ARBA00004651"/>
    </source>
</evidence>
<evidence type="ECO:0000256" key="7">
    <source>
        <dbReference type="ARBA" id="ARBA00023136"/>
    </source>
</evidence>
<dbReference type="InterPro" id="IPR004117">
    <property type="entry name" value="7tm6_olfct_rcpt"/>
</dbReference>
<evidence type="ECO:0000313" key="12">
    <source>
        <dbReference type="Proteomes" id="UP001431783"/>
    </source>
</evidence>
<evidence type="ECO:0000256" key="10">
    <source>
        <dbReference type="RuleBase" id="RU351113"/>
    </source>
</evidence>
<dbReference type="AlphaFoldDB" id="A0AAW1UXI0"/>
<proteinExistence type="inferred from homology"/>
<dbReference type="Proteomes" id="UP001431783">
    <property type="component" value="Unassembled WGS sequence"/>
</dbReference>
<comment type="caution">
    <text evidence="11">The sequence shown here is derived from an EMBL/GenBank/DDBJ whole genome shotgun (WGS) entry which is preliminary data.</text>
</comment>
<dbReference type="GO" id="GO:0004984">
    <property type="term" value="F:olfactory receptor activity"/>
    <property type="evidence" value="ECO:0007669"/>
    <property type="project" value="InterPro"/>
</dbReference>
<keyword evidence="7 10" id="KW-0472">Membrane</keyword>
<comment type="similarity">
    <text evidence="10">Belongs to the insect chemoreceptor superfamily. Heteromeric odorant receptor channel (TC 1.A.69) family.</text>
</comment>
<feature type="transmembrane region" description="Helical" evidence="10">
    <location>
        <begin position="78"/>
        <end position="96"/>
    </location>
</feature>
<dbReference type="EMBL" id="JARQZJ010000092">
    <property type="protein sequence ID" value="KAK9884279.1"/>
    <property type="molecule type" value="Genomic_DNA"/>
</dbReference>
<keyword evidence="8 10" id="KW-0675">Receptor</keyword>
<feature type="transmembrane region" description="Helical" evidence="10">
    <location>
        <begin position="36"/>
        <end position="58"/>
    </location>
</feature>
<feature type="transmembrane region" description="Helical" evidence="10">
    <location>
        <begin position="186"/>
        <end position="211"/>
    </location>
</feature>
<dbReference type="PANTHER" id="PTHR21137:SF35">
    <property type="entry name" value="ODORANT RECEPTOR 19A-RELATED"/>
    <property type="match status" value="1"/>
</dbReference>
<dbReference type="GO" id="GO:0005549">
    <property type="term" value="F:odorant binding"/>
    <property type="evidence" value="ECO:0007669"/>
    <property type="project" value="InterPro"/>
</dbReference>
<evidence type="ECO:0000256" key="8">
    <source>
        <dbReference type="ARBA" id="ARBA00023170"/>
    </source>
</evidence>
<evidence type="ECO:0000256" key="5">
    <source>
        <dbReference type="ARBA" id="ARBA00022725"/>
    </source>
</evidence>
<gene>
    <name evidence="11" type="ORF">WA026_005231</name>
</gene>
<keyword evidence="12" id="KW-1185">Reference proteome</keyword>
<keyword evidence="6 10" id="KW-1133">Transmembrane helix</keyword>
<sequence length="389" mass="45887">MSTKKENVKFLKFARMILSKMGVLPENGKRINVKTFIKTIVCFLIFGTPIFVGMLGDIYQGFQLHEKDDVMNAVIRDFVFFDVLLMFSCSIVLYCFRKGDIPILFSSFDTNKYGRPKHFTSFVQKWEKISVLICLCNLIGSCSLILRYHLSDLECLTQKKSIDKRFVCNKLCPFWFPIEIAYIDEILLTCYVILFGFYSPTIIVVVCYIGISQIIALKIQHLIDLLKRLNFQEKNEKKIRKQFNFCIDYYNEISENTQQLNTTFGFFLSPTQNGLMMMYVGIQQYMAFVSNDPRIWFQIFFGLVIEYSFCRAGQNLEDVSEELSNTIYNLPWYDMDLPMKVKIQMFLLRSQKIFQLEISPYLIMNMNYFHKFMKGLFSFIMFLRNVKSQ</sequence>
<dbReference type="PANTHER" id="PTHR21137">
    <property type="entry name" value="ODORANT RECEPTOR"/>
    <property type="match status" value="1"/>
</dbReference>
<accession>A0AAW1UXI0</accession>
<evidence type="ECO:0000256" key="2">
    <source>
        <dbReference type="ARBA" id="ARBA00022475"/>
    </source>
</evidence>
<keyword evidence="9 10" id="KW-0807">Transducer</keyword>
<protein>
    <recommendedName>
        <fullName evidence="10">Odorant receptor</fullName>
    </recommendedName>
</protein>
<evidence type="ECO:0000256" key="4">
    <source>
        <dbReference type="ARBA" id="ARBA00022692"/>
    </source>
</evidence>
<keyword evidence="4 10" id="KW-0812">Transmembrane</keyword>
<evidence type="ECO:0000256" key="3">
    <source>
        <dbReference type="ARBA" id="ARBA00022606"/>
    </source>
</evidence>
<organism evidence="11 12">
    <name type="scientific">Henosepilachna vigintioctopunctata</name>
    <dbReference type="NCBI Taxonomy" id="420089"/>
    <lineage>
        <taxon>Eukaryota</taxon>
        <taxon>Metazoa</taxon>
        <taxon>Ecdysozoa</taxon>
        <taxon>Arthropoda</taxon>
        <taxon>Hexapoda</taxon>
        <taxon>Insecta</taxon>
        <taxon>Pterygota</taxon>
        <taxon>Neoptera</taxon>
        <taxon>Endopterygota</taxon>
        <taxon>Coleoptera</taxon>
        <taxon>Polyphaga</taxon>
        <taxon>Cucujiformia</taxon>
        <taxon>Coccinelloidea</taxon>
        <taxon>Coccinellidae</taxon>
        <taxon>Epilachninae</taxon>
        <taxon>Epilachnini</taxon>
        <taxon>Henosepilachna</taxon>
    </lineage>
</organism>
<reference evidence="11 12" key="1">
    <citation type="submission" date="2023-03" db="EMBL/GenBank/DDBJ databases">
        <title>Genome insight into feeding habits of ladybird beetles.</title>
        <authorList>
            <person name="Li H.-S."/>
            <person name="Huang Y.-H."/>
            <person name="Pang H."/>
        </authorList>
    </citation>
    <scope>NUCLEOTIDE SEQUENCE [LARGE SCALE GENOMIC DNA]</scope>
    <source>
        <strain evidence="11">SYSU_2023b</strain>
        <tissue evidence="11">Whole body</tissue>
    </source>
</reference>
<evidence type="ECO:0000256" key="6">
    <source>
        <dbReference type="ARBA" id="ARBA00022989"/>
    </source>
</evidence>